<dbReference type="AlphaFoldDB" id="A0A1Z5JGP8"/>
<accession>A0A1Z5JGP8</accession>
<gene>
    <name evidence="2" type="ORF">FisN_22Hh237</name>
</gene>
<name>A0A1Z5JGP8_FISSO</name>
<feature type="region of interest" description="Disordered" evidence="1">
    <location>
        <begin position="128"/>
        <end position="157"/>
    </location>
</feature>
<feature type="compositionally biased region" description="Polar residues" evidence="1">
    <location>
        <begin position="138"/>
        <end position="148"/>
    </location>
</feature>
<comment type="caution">
    <text evidence="2">The sequence shown here is derived from an EMBL/GenBank/DDBJ whole genome shotgun (WGS) entry which is preliminary data.</text>
</comment>
<reference evidence="2 3" key="1">
    <citation type="journal article" date="2015" name="Plant Cell">
        <title>Oil accumulation by the oleaginous diatom Fistulifera solaris as revealed by the genome and transcriptome.</title>
        <authorList>
            <person name="Tanaka T."/>
            <person name="Maeda Y."/>
            <person name="Veluchamy A."/>
            <person name="Tanaka M."/>
            <person name="Abida H."/>
            <person name="Marechal E."/>
            <person name="Bowler C."/>
            <person name="Muto M."/>
            <person name="Sunaga Y."/>
            <person name="Tanaka M."/>
            <person name="Yoshino T."/>
            <person name="Taniguchi T."/>
            <person name="Fukuda Y."/>
            <person name="Nemoto M."/>
            <person name="Matsumoto M."/>
            <person name="Wong P.S."/>
            <person name="Aburatani S."/>
            <person name="Fujibuchi W."/>
        </authorList>
    </citation>
    <scope>NUCLEOTIDE SEQUENCE [LARGE SCALE GENOMIC DNA]</scope>
    <source>
        <strain evidence="2 3">JPCC DA0580</strain>
    </source>
</reference>
<feature type="compositionally biased region" description="Basic residues" evidence="1">
    <location>
        <begin position="881"/>
        <end position="890"/>
    </location>
</feature>
<dbReference type="Proteomes" id="UP000198406">
    <property type="component" value="Unassembled WGS sequence"/>
</dbReference>
<keyword evidence="3" id="KW-1185">Reference proteome</keyword>
<feature type="compositionally biased region" description="Polar residues" evidence="1">
    <location>
        <begin position="864"/>
        <end position="880"/>
    </location>
</feature>
<evidence type="ECO:0000256" key="1">
    <source>
        <dbReference type="SAM" id="MobiDB-lite"/>
    </source>
</evidence>
<proteinExistence type="predicted"/>
<dbReference type="OrthoDB" id="55829at2759"/>
<evidence type="ECO:0000313" key="2">
    <source>
        <dbReference type="EMBL" id="GAX12948.1"/>
    </source>
</evidence>
<evidence type="ECO:0000313" key="3">
    <source>
        <dbReference type="Proteomes" id="UP000198406"/>
    </source>
</evidence>
<protein>
    <submittedName>
        <fullName evidence="2">Uncharacterized protein</fullName>
    </submittedName>
</protein>
<dbReference type="EMBL" id="BDSP01000059">
    <property type="protein sequence ID" value="GAX12948.1"/>
    <property type="molecule type" value="Genomic_DNA"/>
</dbReference>
<feature type="region of interest" description="Disordered" evidence="1">
    <location>
        <begin position="864"/>
        <end position="896"/>
    </location>
</feature>
<organism evidence="2 3">
    <name type="scientific">Fistulifera solaris</name>
    <name type="common">Oleaginous diatom</name>
    <dbReference type="NCBI Taxonomy" id="1519565"/>
    <lineage>
        <taxon>Eukaryota</taxon>
        <taxon>Sar</taxon>
        <taxon>Stramenopiles</taxon>
        <taxon>Ochrophyta</taxon>
        <taxon>Bacillariophyta</taxon>
        <taxon>Bacillariophyceae</taxon>
        <taxon>Bacillariophycidae</taxon>
        <taxon>Naviculales</taxon>
        <taxon>Naviculaceae</taxon>
        <taxon>Fistulifera</taxon>
    </lineage>
</organism>
<sequence length="920" mass="102442">MSPITNTIPAAPASPSWKLPMKSKRQFGVVNPPTPSMGRSLLVRQNSMDTSGRGGSYVVLRPLESNVYPRAHQAFHSPQNSEPKSARPFLTLALLKLAQVLPDFLDDLATPTASSVAKACARFESMATPRSTGHLLQKTESPASTPKSQRGHLSEPKSPVFQPLQLIQQMLSTASPISSHSLSPFSSPSESPSSSVSAPYSPSALALEKEWERLVAAPFWLLAAAELFTADCCRDPSLIGLYQRCTQDLFRLQHLLCEPVMATESSQGDVLVAAQKVRALLDAVLLFVAAQSEFIRIQSSLHESTDTVTVAKAATNMGTVLARLDAIEDPSLSTLFQRAYQLVQAWKFALEASLAVEQCLFLESIVLMRQWQHSMSHFDKSKETRQTLWLESCFKRILATLPVFLDRTRVHASSAYGLVNTKFPISNSYDDLENEILEFLRRQEKLSGPPVAVAVILDAEGTSNFYPEEGVCLSTNIVRPSKDQNRWPPVFIRSTIHSASSKTSSLQTILPGTHSNGTPVPSPHARLSGRKTFEGQKIATTAMEYLQDVTESPLPWPHSEWETLTELLEQAFHDEDDNLHRAHHAASTLSMKEIYNDGTPKEDHEQRYLRNDEAPHIVSAQKEEGHDKISTHETNMSFVKNPLSELIYPNPITFRDTTVHDATENDLTAHEHPPTFFHLGQGASFTAGSGPADQCLSCDPVFPFVTVSPLEDYVSSDKALSTTSFHLVSISKWTTLVLMIKKDDDDSNRRLRRQQLSDLEIHHFLSDMADRLRVCLLLRKGLPESLLPIDKQTKEPILSLQRWARSIPTMSQLDFDSADNPKQQLYDPWMSDGRVSLFLDQVKAALGIRSATFPQFQPMNRTSSWWWGPSSNNKSKSPRMNQRRQKKSKPSSRQDADFLSEGAAALFLGPTLSKVVLKDD</sequence>
<dbReference type="InParanoid" id="A0A1Z5JGP8"/>